<organism evidence="9 10">
    <name type="scientific">Galeopterus variegatus</name>
    <name type="common">Malayan flying lemur</name>
    <name type="synonym">Cynocephalus variegatus</name>
    <dbReference type="NCBI Taxonomy" id="482537"/>
    <lineage>
        <taxon>Eukaryota</taxon>
        <taxon>Metazoa</taxon>
        <taxon>Chordata</taxon>
        <taxon>Craniata</taxon>
        <taxon>Vertebrata</taxon>
        <taxon>Euteleostomi</taxon>
        <taxon>Mammalia</taxon>
        <taxon>Eutheria</taxon>
        <taxon>Euarchontoglires</taxon>
        <taxon>Dermoptera</taxon>
        <taxon>Cynocephalidae</taxon>
        <taxon>Galeopterus</taxon>
    </lineage>
</organism>
<keyword evidence="2" id="KW-0489">Methyltransferase</keyword>
<dbReference type="Pfam" id="PF02545">
    <property type="entry name" value="Maf"/>
    <property type="match status" value="1"/>
</dbReference>
<name>A0ABM0QD45_GALVR</name>
<reference evidence="10" key="1">
    <citation type="submission" date="2025-08" db="UniProtKB">
        <authorList>
            <consortium name="RefSeq"/>
        </authorList>
    </citation>
    <scope>IDENTIFICATION</scope>
</reference>
<feature type="domain" description="O-methyltransferase C-terminal" evidence="7">
    <location>
        <begin position="403"/>
        <end position="613"/>
    </location>
</feature>
<dbReference type="HAMAP" id="MF_00528">
    <property type="entry name" value="Maf"/>
    <property type="match status" value="1"/>
</dbReference>
<dbReference type="Pfam" id="PF08100">
    <property type="entry name" value="Dimerisation"/>
    <property type="match status" value="1"/>
</dbReference>
<dbReference type="SUPFAM" id="SSF53335">
    <property type="entry name" value="S-adenosyl-L-methionine-dependent methyltransferases"/>
    <property type="match status" value="1"/>
</dbReference>
<dbReference type="Proteomes" id="UP000694923">
    <property type="component" value="Unplaced"/>
</dbReference>
<dbReference type="SUPFAM" id="SSF52972">
    <property type="entry name" value="ITPase-like"/>
    <property type="match status" value="1"/>
</dbReference>
<feature type="region of interest" description="Disordered" evidence="6">
    <location>
        <begin position="228"/>
        <end position="291"/>
    </location>
</feature>
<dbReference type="NCBIfam" id="TIGR00172">
    <property type="entry name" value="maf"/>
    <property type="match status" value="1"/>
</dbReference>
<keyword evidence="3" id="KW-0808">Transferase</keyword>
<evidence type="ECO:0000259" key="8">
    <source>
        <dbReference type="Pfam" id="PF08100"/>
    </source>
</evidence>
<evidence type="ECO:0000259" key="7">
    <source>
        <dbReference type="Pfam" id="PF00891"/>
    </source>
</evidence>
<dbReference type="CDD" id="cd02440">
    <property type="entry name" value="AdoMet_MTases"/>
    <property type="match status" value="1"/>
</dbReference>
<keyword evidence="5" id="KW-0378">Hydrolase</keyword>
<dbReference type="InterPro" id="IPR003697">
    <property type="entry name" value="Maf-like"/>
</dbReference>
<dbReference type="InterPro" id="IPR036388">
    <property type="entry name" value="WH-like_DNA-bd_sf"/>
</dbReference>
<gene>
    <name evidence="10" type="primary">ASMTL</name>
</gene>
<evidence type="ECO:0000256" key="1">
    <source>
        <dbReference type="ARBA" id="ARBA00001968"/>
    </source>
</evidence>
<evidence type="ECO:0000256" key="2">
    <source>
        <dbReference type="ARBA" id="ARBA00022603"/>
    </source>
</evidence>
<dbReference type="InterPro" id="IPR001077">
    <property type="entry name" value="COMT_C"/>
</dbReference>
<dbReference type="InterPro" id="IPR036390">
    <property type="entry name" value="WH_DNA-bd_sf"/>
</dbReference>
<dbReference type="SUPFAM" id="SSF46785">
    <property type="entry name" value="Winged helix' DNA-binding domain"/>
    <property type="match status" value="1"/>
</dbReference>
<dbReference type="CDD" id="cd00555">
    <property type="entry name" value="Maf"/>
    <property type="match status" value="1"/>
</dbReference>
<dbReference type="InterPro" id="IPR029063">
    <property type="entry name" value="SAM-dependent_MTases_sf"/>
</dbReference>
<evidence type="ECO:0000256" key="6">
    <source>
        <dbReference type="SAM" id="MobiDB-lite"/>
    </source>
</evidence>
<dbReference type="InterPro" id="IPR012967">
    <property type="entry name" value="COMT_dimerisation"/>
</dbReference>
<evidence type="ECO:0000313" key="9">
    <source>
        <dbReference type="Proteomes" id="UP000694923"/>
    </source>
</evidence>
<feature type="domain" description="O-methyltransferase dimerisation" evidence="8">
    <location>
        <begin position="304"/>
        <end position="382"/>
    </location>
</feature>
<dbReference type="Gene3D" id="3.40.50.150">
    <property type="entry name" value="Vaccinia Virus protein VP39"/>
    <property type="match status" value="1"/>
</dbReference>
<accession>A0ABM0QD45</accession>
<protein>
    <submittedName>
        <fullName evidence="10">N-acetylserotonin O-methyltransferase-like protein</fullName>
    </submittedName>
</protein>
<dbReference type="GeneID" id="103586746"/>
<dbReference type="InterPro" id="IPR029001">
    <property type="entry name" value="ITPase-like_fam"/>
</dbReference>
<dbReference type="Gene3D" id="1.10.10.10">
    <property type="entry name" value="Winged helix-like DNA-binding domain superfamily/Winged helix DNA-binding domain"/>
    <property type="match status" value="1"/>
</dbReference>
<dbReference type="PANTHER" id="PTHR43213:SF5">
    <property type="entry name" value="BIFUNCTIONAL DTTP_UTP PYROPHOSPHATASE_METHYLTRANSFERASE PROTEIN-RELATED"/>
    <property type="match status" value="1"/>
</dbReference>
<dbReference type="PANTHER" id="PTHR43213">
    <property type="entry name" value="BIFUNCTIONAL DTTP/UTP PYROPHOSPHATASE/METHYLTRANSFERASE PROTEIN-RELATED"/>
    <property type="match status" value="1"/>
</dbReference>
<evidence type="ECO:0000313" key="10">
    <source>
        <dbReference type="RefSeq" id="XP_008566286.1"/>
    </source>
</evidence>
<keyword evidence="4" id="KW-0949">S-adenosyl-L-methionine</keyword>
<evidence type="ECO:0000256" key="3">
    <source>
        <dbReference type="ARBA" id="ARBA00022679"/>
    </source>
</evidence>
<keyword evidence="9" id="KW-1185">Reference proteome</keyword>
<dbReference type="PROSITE" id="PS51683">
    <property type="entry name" value="SAM_OMT_II"/>
    <property type="match status" value="1"/>
</dbReference>
<proteinExistence type="inferred from homology"/>
<dbReference type="RefSeq" id="XP_008566286.1">
    <property type="nucleotide sequence ID" value="XM_008568064.1"/>
</dbReference>
<sequence>MALCPVVGKLLHKRVVLASASPRRREILSNAGVRFEVVPSRFKEKLNKASFSAPYAYAVETAKQKALDVASRMHQKDLRAPDVVIGADTIVTVGGLILEKPVDKQDAYRMLSSLSGKEHSVFTGVAIVHCYSRDGQLDTDISEFYEETKVKFSELSEELLWEYIHSGEPMDKAGGYGIQALGGMLVEYIHGDFLNVVGFPLNHFCKKLAELYYPPKPEDVQRVKHDSIPTVDTFENPSDVEGGGSEPAQRNPGSGEGEGWGPCAPGAGGSLVEAEGDPRARGTKEAAKCNRTAETLPPFPADLLELIEGFKASKALFTACKLKVFDLLRDVAPQKAVDIAGNVDASLYKTERLLDFCTAVGILEKTEQGYSNTELANLYLVSDSEDSLHSFIMRNNDHTWNLFTHLEFAIQEGTSQPRRALGKEAEDLFQDSHPQSKETQLQFMRAMHGLTRLTAHQVATAFNLSWFTSACDLGGCTGALACKLAQEYPHLQVTVLDLPNVMEHASCFQPHGPEAAQISFVSGDFFRDSLPRADLYILSRILHDLPDDRVHDLLSRVSGSSKPGGSLLLVEAVLDDEQAARVSLMQSLNTLVQTQGRQRSRGEYRRLLQQHGFCDVQVARVGDTLDVFLGTRAAP</sequence>
<dbReference type="Pfam" id="PF00891">
    <property type="entry name" value="Methyltransf_2"/>
    <property type="match status" value="1"/>
</dbReference>
<comment type="cofactor">
    <cofactor evidence="1">
        <name>a divalent metal cation</name>
        <dbReference type="ChEBI" id="CHEBI:60240"/>
    </cofactor>
</comment>
<dbReference type="InterPro" id="IPR016461">
    <property type="entry name" value="COMT-like"/>
</dbReference>
<dbReference type="Gene3D" id="3.90.950.10">
    <property type="match status" value="1"/>
</dbReference>
<evidence type="ECO:0000256" key="5">
    <source>
        <dbReference type="ARBA" id="ARBA00022801"/>
    </source>
</evidence>
<evidence type="ECO:0000256" key="4">
    <source>
        <dbReference type="ARBA" id="ARBA00022691"/>
    </source>
</evidence>
<feature type="compositionally biased region" description="Basic and acidic residues" evidence="6">
    <location>
        <begin position="276"/>
        <end position="288"/>
    </location>
</feature>